<gene>
    <name evidence="3" type="ORF">C8N45_111150</name>
</gene>
<evidence type="ECO:0008006" key="5">
    <source>
        <dbReference type="Google" id="ProtNLM"/>
    </source>
</evidence>
<evidence type="ECO:0000313" key="4">
    <source>
        <dbReference type="Proteomes" id="UP000244523"/>
    </source>
</evidence>
<proteinExistence type="predicted"/>
<keyword evidence="2" id="KW-0732">Signal</keyword>
<dbReference type="AlphaFoldDB" id="A0A2T6KBH5"/>
<sequence length="76" mass="7484">MRLTVIALALLPGAAFAQSVTLPSDTVTAQSGQSCPAGTVMSGSACVTPEQAVTPAQSFGGGHDCSSRTKTDAVSS</sequence>
<evidence type="ECO:0000256" key="2">
    <source>
        <dbReference type="SAM" id="SignalP"/>
    </source>
</evidence>
<protein>
    <recommendedName>
        <fullName evidence="5">Silver efflux pump</fullName>
    </recommendedName>
</protein>
<dbReference type="Proteomes" id="UP000244523">
    <property type="component" value="Unassembled WGS sequence"/>
</dbReference>
<accession>A0A2T6KBH5</accession>
<feature type="signal peptide" evidence="2">
    <location>
        <begin position="1"/>
        <end position="17"/>
    </location>
</feature>
<name>A0A2T6KBH5_9RHOB</name>
<reference evidence="3 4" key="1">
    <citation type="submission" date="2018-04" db="EMBL/GenBank/DDBJ databases">
        <title>Genomic Encyclopedia of Archaeal and Bacterial Type Strains, Phase II (KMG-II): from individual species to whole genera.</title>
        <authorList>
            <person name="Goeker M."/>
        </authorList>
    </citation>
    <scope>NUCLEOTIDE SEQUENCE [LARGE SCALE GENOMIC DNA]</scope>
    <source>
        <strain evidence="3 4">DSM 29955</strain>
    </source>
</reference>
<organism evidence="3 4">
    <name type="scientific">Yoonia sediminilitoris</name>
    <dbReference type="NCBI Taxonomy" id="1286148"/>
    <lineage>
        <taxon>Bacteria</taxon>
        <taxon>Pseudomonadati</taxon>
        <taxon>Pseudomonadota</taxon>
        <taxon>Alphaproteobacteria</taxon>
        <taxon>Rhodobacterales</taxon>
        <taxon>Paracoccaceae</taxon>
        <taxon>Yoonia</taxon>
    </lineage>
</organism>
<feature type="region of interest" description="Disordered" evidence="1">
    <location>
        <begin position="55"/>
        <end position="76"/>
    </location>
</feature>
<evidence type="ECO:0000313" key="3">
    <source>
        <dbReference type="EMBL" id="PUB12173.1"/>
    </source>
</evidence>
<feature type="compositionally biased region" description="Basic and acidic residues" evidence="1">
    <location>
        <begin position="65"/>
        <end position="76"/>
    </location>
</feature>
<evidence type="ECO:0000256" key="1">
    <source>
        <dbReference type="SAM" id="MobiDB-lite"/>
    </source>
</evidence>
<keyword evidence="4" id="KW-1185">Reference proteome</keyword>
<dbReference type="RefSeq" id="WP_108387537.1">
    <property type="nucleotide sequence ID" value="NZ_QBUD01000011.1"/>
</dbReference>
<dbReference type="EMBL" id="QBUD01000011">
    <property type="protein sequence ID" value="PUB12173.1"/>
    <property type="molecule type" value="Genomic_DNA"/>
</dbReference>
<feature type="chain" id="PRO_5015457350" description="Silver efflux pump" evidence="2">
    <location>
        <begin position="18"/>
        <end position="76"/>
    </location>
</feature>
<comment type="caution">
    <text evidence="3">The sequence shown here is derived from an EMBL/GenBank/DDBJ whole genome shotgun (WGS) entry which is preliminary data.</text>
</comment>